<dbReference type="Gene3D" id="2.60.120.1440">
    <property type="match status" value="1"/>
</dbReference>
<feature type="domain" description="FecR protein" evidence="2">
    <location>
        <begin position="184"/>
        <end position="279"/>
    </location>
</feature>
<keyword evidence="1" id="KW-0812">Transmembrane</keyword>
<accession>A0A434AG67</accession>
<dbReference type="Proteomes" id="UP000282985">
    <property type="component" value="Unassembled WGS sequence"/>
</dbReference>
<dbReference type="GO" id="GO:0016989">
    <property type="term" value="F:sigma factor antagonist activity"/>
    <property type="evidence" value="ECO:0007669"/>
    <property type="project" value="TreeGrafter"/>
</dbReference>
<keyword evidence="1" id="KW-1133">Transmembrane helix</keyword>
<dbReference type="InterPro" id="IPR032508">
    <property type="entry name" value="FecR_C"/>
</dbReference>
<name>A0A434AG67_9BACT</name>
<reference evidence="4 5" key="1">
    <citation type="submission" date="2018-11" db="EMBL/GenBank/DDBJ databases">
        <title>Parancylomarina longa gen. nov., sp. nov., isolated from sediments of southern Okinawa.</title>
        <authorList>
            <person name="Fu T."/>
        </authorList>
    </citation>
    <scope>NUCLEOTIDE SEQUENCE [LARGE SCALE GENOMIC DNA]</scope>
    <source>
        <strain evidence="4 5">T3-2 S1-C</strain>
    </source>
</reference>
<keyword evidence="5" id="KW-1185">Reference proteome</keyword>
<evidence type="ECO:0000259" key="3">
    <source>
        <dbReference type="Pfam" id="PF16344"/>
    </source>
</evidence>
<dbReference type="PANTHER" id="PTHR30273">
    <property type="entry name" value="PERIPLASMIC SIGNAL SENSOR AND SIGMA FACTOR ACTIVATOR FECR-RELATED"/>
    <property type="match status" value="1"/>
</dbReference>
<organism evidence="4 5">
    <name type="scientific">Ancylomarina longa</name>
    <dbReference type="NCBI Taxonomy" id="2487017"/>
    <lineage>
        <taxon>Bacteria</taxon>
        <taxon>Pseudomonadati</taxon>
        <taxon>Bacteroidota</taxon>
        <taxon>Bacteroidia</taxon>
        <taxon>Marinilabiliales</taxon>
        <taxon>Marinifilaceae</taxon>
        <taxon>Ancylomarina</taxon>
    </lineage>
</organism>
<dbReference type="FunFam" id="2.60.120.1440:FF:000001">
    <property type="entry name" value="Putative anti-sigma factor"/>
    <property type="match status" value="1"/>
</dbReference>
<feature type="domain" description="Protein FecR C-terminal" evidence="3">
    <location>
        <begin position="327"/>
        <end position="395"/>
    </location>
</feature>
<evidence type="ECO:0000313" key="4">
    <source>
        <dbReference type="EMBL" id="RUT73373.1"/>
    </source>
</evidence>
<dbReference type="InterPro" id="IPR012373">
    <property type="entry name" value="Ferrdict_sens_TM"/>
</dbReference>
<dbReference type="InterPro" id="IPR006860">
    <property type="entry name" value="FecR"/>
</dbReference>
<comment type="caution">
    <text evidence="4">The sequence shown here is derived from an EMBL/GenBank/DDBJ whole genome shotgun (WGS) entry which is preliminary data.</text>
</comment>
<dbReference type="OrthoDB" id="772265at2"/>
<dbReference type="EMBL" id="RJJX01000022">
    <property type="protein sequence ID" value="RUT73373.1"/>
    <property type="molecule type" value="Genomic_DNA"/>
</dbReference>
<dbReference type="PANTHER" id="PTHR30273:SF2">
    <property type="entry name" value="PROTEIN FECR"/>
    <property type="match status" value="1"/>
</dbReference>
<feature type="transmembrane region" description="Helical" evidence="1">
    <location>
        <begin position="84"/>
        <end position="105"/>
    </location>
</feature>
<dbReference type="AlphaFoldDB" id="A0A434AG67"/>
<dbReference type="RefSeq" id="WP_127344489.1">
    <property type="nucleotide sequence ID" value="NZ_RJJX01000022.1"/>
</dbReference>
<keyword evidence="1" id="KW-0472">Membrane</keyword>
<dbReference type="Pfam" id="PF16344">
    <property type="entry name" value="FecR_C"/>
    <property type="match status" value="1"/>
</dbReference>
<dbReference type="Gene3D" id="3.55.50.30">
    <property type="match status" value="1"/>
</dbReference>
<evidence type="ECO:0000256" key="1">
    <source>
        <dbReference type="SAM" id="Phobius"/>
    </source>
</evidence>
<evidence type="ECO:0000259" key="2">
    <source>
        <dbReference type="Pfam" id="PF04773"/>
    </source>
</evidence>
<proteinExistence type="predicted"/>
<sequence length="400" mass="45863">MRNLNKQYRIGELIFKDKTGDLSIEEELELNVWLEENSNNQLLLDKLRQEENIDSGIKLLKRFRSKPALQKVNREIDSRKSRRILIGLLKYAAIIVLPIIAFWAVNDYLGDTNRKYATQIEPGSSKAMLMLSDGSSVELGVKKEQSIHLDSKVMAENRGNQLIYKTSYSAQDTAQFKVESFNTLVVPKQGEYNMSLSDGTRIWMNSSSSLRYPIQFLKNERKVYLTGEAYFEVARNPQKPFVVVLQDGLQVKVLGTKFNVMSYNNESNVETTLLEGKVEMTTSNKNGESEKNILLSNQQLSFNKAQKTSNIKKVDASIYAAWKDGVFIFKDEDLLSIMRKLDRWYGCMAMFENTDLQNLKFTGEIKKYDDFDSVIKILELTGDFSFSQKGNVVYVRKAVK</sequence>
<protein>
    <submittedName>
        <fullName evidence="4">FecR family protein</fullName>
    </submittedName>
</protein>
<dbReference type="Pfam" id="PF04773">
    <property type="entry name" value="FecR"/>
    <property type="match status" value="1"/>
</dbReference>
<gene>
    <name evidence="4" type="ORF">DLK05_13460</name>
</gene>
<evidence type="ECO:0000313" key="5">
    <source>
        <dbReference type="Proteomes" id="UP000282985"/>
    </source>
</evidence>